<organism evidence="2 3">
    <name type="scientific">Vibrio toranzoniae</name>
    <dbReference type="NCBI Taxonomy" id="1194427"/>
    <lineage>
        <taxon>Bacteria</taxon>
        <taxon>Pseudomonadati</taxon>
        <taxon>Pseudomonadota</taxon>
        <taxon>Gammaproteobacteria</taxon>
        <taxon>Vibrionales</taxon>
        <taxon>Vibrionaceae</taxon>
        <taxon>Vibrio</taxon>
    </lineage>
</organism>
<dbReference type="GeneID" id="300178994"/>
<proteinExistence type="predicted"/>
<dbReference type="RefSeq" id="WP_060468165.1">
    <property type="nucleotide sequence ID" value="NZ_AP025514.1"/>
</dbReference>
<protein>
    <submittedName>
        <fullName evidence="2">Transporter</fullName>
    </submittedName>
</protein>
<dbReference type="SUPFAM" id="SSF47781">
    <property type="entry name" value="RuvA domain 2-like"/>
    <property type="match status" value="1"/>
</dbReference>
<gene>
    <name evidence="2" type="ORF">APQ14_08040</name>
</gene>
<evidence type="ECO:0000313" key="3">
    <source>
        <dbReference type="Proteomes" id="UP000057389"/>
    </source>
</evidence>
<keyword evidence="1" id="KW-0732">Signal</keyword>
<dbReference type="InterPro" id="IPR004509">
    <property type="entry name" value="Competence_ComEA_HhH"/>
</dbReference>
<dbReference type="Gene3D" id="1.10.150.280">
    <property type="entry name" value="AF1531-like domain"/>
    <property type="match status" value="1"/>
</dbReference>
<dbReference type="InterPro" id="IPR051675">
    <property type="entry name" value="Endo/Exo/Phosphatase_dom_1"/>
</dbReference>
<dbReference type="EMBL" id="LMXU01000017">
    <property type="protein sequence ID" value="KWU00967.1"/>
    <property type="molecule type" value="Genomic_DNA"/>
</dbReference>
<evidence type="ECO:0000313" key="2">
    <source>
        <dbReference type="EMBL" id="KWU00967.1"/>
    </source>
</evidence>
<dbReference type="PANTHER" id="PTHR21180">
    <property type="entry name" value="ENDONUCLEASE/EXONUCLEASE/PHOSPHATASE FAMILY DOMAIN-CONTAINING PROTEIN 1"/>
    <property type="match status" value="1"/>
</dbReference>
<feature type="signal peptide" evidence="1">
    <location>
        <begin position="1"/>
        <end position="22"/>
    </location>
</feature>
<feature type="chain" id="PRO_5007133866" evidence="1">
    <location>
        <begin position="23"/>
        <end position="99"/>
    </location>
</feature>
<name>A0A109D8Y1_9VIBR</name>
<sequence>MRTIYSTLLLSFLITLSSAVFADSPTKAELYEGIEITVNINTATAEELSALLVGIGEKKAKEIVDYRDQYGEFTTADGLVNVKGIGEVTVEKNRERIQL</sequence>
<dbReference type="AlphaFoldDB" id="A0A109D8Y1"/>
<evidence type="ECO:0000256" key="1">
    <source>
        <dbReference type="SAM" id="SignalP"/>
    </source>
</evidence>
<keyword evidence="3" id="KW-1185">Reference proteome</keyword>
<accession>A0A109D8Y1</accession>
<dbReference type="OrthoDB" id="7510573at2"/>
<reference evidence="2 3" key="1">
    <citation type="submission" date="2015-11" db="EMBL/GenBank/DDBJ databases">
        <title>Draft WGS of Vibrio toranzoniae.</title>
        <authorList>
            <person name="Lasa A."/>
            <person name="Romalde J.L."/>
        </authorList>
    </citation>
    <scope>NUCLEOTIDE SEQUENCE [LARGE SCALE GENOMIC DNA]</scope>
    <source>
        <strain evidence="2 3">Vb 10.8</strain>
    </source>
</reference>
<dbReference type="GO" id="GO:0015628">
    <property type="term" value="P:protein secretion by the type II secretion system"/>
    <property type="evidence" value="ECO:0007669"/>
    <property type="project" value="TreeGrafter"/>
</dbReference>
<dbReference type="Proteomes" id="UP000057389">
    <property type="component" value="Unassembled WGS sequence"/>
</dbReference>
<dbReference type="InterPro" id="IPR010994">
    <property type="entry name" value="RuvA_2-like"/>
</dbReference>
<dbReference type="GO" id="GO:0015627">
    <property type="term" value="C:type II protein secretion system complex"/>
    <property type="evidence" value="ECO:0007669"/>
    <property type="project" value="TreeGrafter"/>
</dbReference>
<dbReference type="NCBIfam" id="TIGR00426">
    <property type="entry name" value="competence protein ComEA helix-hairpin-helix repeat region"/>
    <property type="match status" value="1"/>
</dbReference>
<comment type="caution">
    <text evidence="2">The sequence shown here is derived from an EMBL/GenBank/DDBJ whole genome shotgun (WGS) entry which is preliminary data.</text>
</comment>
<dbReference type="Pfam" id="PF12836">
    <property type="entry name" value="HHH_3"/>
    <property type="match status" value="1"/>
</dbReference>
<dbReference type="PANTHER" id="PTHR21180:SF32">
    <property type="entry name" value="ENDONUCLEASE_EXONUCLEASE_PHOSPHATASE FAMILY DOMAIN-CONTAINING PROTEIN 1"/>
    <property type="match status" value="1"/>
</dbReference>